<evidence type="ECO:0000256" key="13">
    <source>
        <dbReference type="PROSITE-ProRule" id="PRU00452"/>
    </source>
</evidence>
<evidence type="ECO:0000259" key="14">
    <source>
        <dbReference type="PROSITE" id="PS51044"/>
    </source>
</evidence>
<dbReference type="GO" id="GO:0061665">
    <property type="term" value="F:SUMO ligase activity"/>
    <property type="evidence" value="ECO:0007669"/>
    <property type="project" value="TreeGrafter"/>
</dbReference>
<comment type="subcellular location">
    <subcellularLocation>
        <location evidence="1">Nucleus</location>
    </subcellularLocation>
</comment>
<dbReference type="SUPFAM" id="SSF57850">
    <property type="entry name" value="RING/U-box"/>
    <property type="match status" value="1"/>
</dbReference>
<evidence type="ECO:0000256" key="2">
    <source>
        <dbReference type="ARBA" id="ARBA00004718"/>
    </source>
</evidence>
<dbReference type="SMART" id="SM00504">
    <property type="entry name" value="Ubox"/>
    <property type="match status" value="1"/>
</dbReference>
<evidence type="ECO:0000256" key="3">
    <source>
        <dbReference type="ARBA" id="ARBA00008212"/>
    </source>
</evidence>
<keyword evidence="7 13" id="KW-0863">Zinc-finger</keyword>
<accession>A0A9D4GPM9</accession>
<proteinExistence type="inferred from homology"/>
<dbReference type="PANTHER" id="PTHR21330:SF1">
    <property type="entry name" value="E3 SUMO-PROTEIN LIGASE NSE2"/>
    <property type="match status" value="1"/>
</dbReference>
<dbReference type="Gene3D" id="3.30.40.10">
    <property type="entry name" value="Zinc/RING finger domain, C3HC4 (zinc finger)"/>
    <property type="match status" value="1"/>
</dbReference>
<evidence type="ECO:0000313" key="15">
    <source>
        <dbReference type="EMBL" id="KAH3820810.1"/>
    </source>
</evidence>
<organism evidence="15 16">
    <name type="scientific">Dreissena polymorpha</name>
    <name type="common">Zebra mussel</name>
    <name type="synonym">Mytilus polymorpha</name>
    <dbReference type="NCBI Taxonomy" id="45954"/>
    <lineage>
        <taxon>Eukaryota</taxon>
        <taxon>Metazoa</taxon>
        <taxon>Spiralia</taxon>
        <taxon>Lophotrochozoa</taxon>
        <taxon>Mollusca</taxon>
        <taxon>Bivalvia</taxon>
        <taxon>Autobranchia</taxon>
        <taxon>Heteroconchia</taxon>
        <taxon>Euheterodonta</taxon>
        <taxon>Imparidentia</taxon>
        <taxon>Neoheterodontei</taxon>
        <taxon>Myida</taxon>
        <taxon>Dreissenoidea</taxon>
        <taxon>Dreissenidae</taxon>
        <taxon>Dreissena</taxon>
    </lineage>
</organism>
<keyword evidence="16" id="KW-1185">Reference proteome</keyword>
<dbReference type="InterPro" id="IPR003613">
    <property type="entry name" value="Ubox_domain"/>
</dbReference>
<keyword evidence="6" id="KW-0479">Metal-binding</keyword>
<comment type="pathway">
    <text evidence="2">Protein modification; protein sumoylation.</text>
</comment>
<feature type="domain" description="SP-RING-type" evidence="14">
    <location>
        <begin position="134"/>
        <end position="219"/>
    </location>
</feature>
<protein>
    <recommendedName>
        <fullName evidence="4">E3 SUMO-protein ligase NSE2</fullName>
    </recommendedName>
    <alternativeName>
        <fullName evidence="11">E3 SUMO-protein transferase NSE2</fullName>
    </alternativeName>
    <alternativeName>
        <fullName evidence="12">Non-structural maintenance of chromosomes element 2 homolog</fullName>
    </alternativeName>
</protein>
<evidence type="ECO:0000256" key="6">
    <source>
        <dbReference type="ARBA" id="ARBA00022723"/>
    </source>
</evidence>
<keyword evidence="8" id="KW-0833">Ubl conjugation pathway</keyword>
<dbReference type="EMBL" id="JAIWYP010000005">
    <property type="protein sequence ID" value="KAH3820810.1"/>
    <property type="molecule type" value="Genomic_DNA"/>
</dbReference>
<keyword evidence="9" id="KW-0862">Zinc</keyword>
<reference evidence="15" key="1">
    <citation type="journal article" date="2019" name="bioRxiv">
        <title>The Genome of the Zebra Mussel, Dreissena polymorpha: A Resource for Invasive Species Research.</title>
        <authorList>
            <person name="McCartney M.A."/>
            <person name="Auch B."/>
            <person name="Kono T."/>
            <person name="Mallez S."/>
            <person name="Zhang Y."/>
            <person name="Obille A."/>
            <person name="Becker A."/>
            <person name="Abrahante J.E."/>
            <person name="Garbe J."/>
            <person name="Badalamenti J.P."/>
            <person name="Herman A."/>
            <person name="Mangelson H."/>
            <person name="Liachko I."/>
            <person name="Sullivan S."/>
            <person name="Sone E.D."/>
            <person name="Koren S."/>
            <person name="Silverstein K.A.T."/>
            <person name="Beckman K.B."/>
            <person name="Gohl D.M."/>
        </authorList>
    </citation>
    <scope>NUCLEOTIDE SEQUENCE</scope>
    <source>
        <strain evidence="15">Duluth1</strain>
        <tissue evidence="15">Whole animal</tissue>
    </source>
</reference>
<dbReference type="GO" id="GO:0008270">
    <property type="term" value="F:zinc ion binding"/>
    <property type="evidence" value="ECO:0007669"/>
    <property type="project" value="UniProtKB-KW"/>
</dbReference>
<dbReference type="InterPro" id="IPR026846">
    <property type="entry name" value="Nse2(Mms21)"/>
</dbReference>
<keyword evidence="5" id="KW-0808">Transferase</keyword>
<evidence type="ECO:0000256" key="8">
    <source>
        <dbReference type="ARBA" id="ARBA00022786"/>
    </source>
</evidence>
<dbReference type="OrthoDB" id="26899at2759"/>
<dbReference type="GO" id="GO:0004842">
    <property type="term" value="F:ubiquitin-protein transferase activity"/>
    <property type="evidence" value="ECO:0007669"/>
    <property type="project" value="InterPro"/>
</dbReference>
<dbReference type="Pfam" id="PF11789">
    <property type="entry name" value="zf-Nse"/>
    <property type="match status" value="1"/>
</dbReference>
<gene>
    <name evidence="15" type="ORF">DPMN_122559</name>
</gene>
<reference evidence="15" key="2">
    <citation type="submission" date="2020-11" db="EMBL/GenBank/DDBJ databases">
        <authorList>
            <person name="McCartney M.A."/>
            <person name="Auch B."/>
            <person name="Kono T."/>
            <person name="Mallez S."/>
            <person name="Becker A."/>
            <person name="Gohl D.M."/>
            <person name="Silverstein K.A.T."/>
            <person name="Koren S."/>
            <person name="Bechman K.B."/>
            <person name="Herman A."/>
            <person name="Abrahante J.E."/>
            <person name="Garbe J."/>
        </authorList>
    </citation>
    <scope>NUCLEOTIDE SEQUENCE</scope>
    <source>
        <strain evidence="15">Duluth1</strain>
        <tissue evidence="15">Whole animal</tissue>
    </source>
</reference>
<dbReference type="InterPro" id="IPR013083">
    <property type="entry name" value="Znf_RING/FYVE/PHD"/>
</dbReference>
<dbReference type="AlphaFoldDB" id="A0A9D4GPM9"/>
<dbReference type="PROSITE" id="PS51044">
    <property type="entry name" value="ZF_SP_RING"/>
    <property type="match status" value="1"/>
</dbReference>
<sequence>MSHSFALVDDAVRSVNTMDDYFNVGMDICTDIGLEFMENAKPEDDTSSCIHKFKDVMIKLVNMNNEVQALKTAVEEVKARDPENNETLAEVLEARLAVLKSNFPDAQYHEKVKEFQEKMSKAMKQESSSKTGQGEMEIEVSQETLTFKCPYTGKVMECPMRNKHCGHSYEKDGILQYIKQRQKKAKCPVVGCANEKPIVQEDLVENRELKRHIERKIKSQ</sequence>
<evidence type="ECO:0000256" key="1">
    <source>
        <dbReference type="ARBA" id="ARBA00004123"/>
    </source>
</evidence>
<dbReference type="GO" id="GO:0016567">
    <property type="term" value="P:protein ubiquitination"/>
    <property type="evidence" value="ECO:0007669"/>
    <property type="project" value="InterPro"/>
</dbReference>
<evidence type="ECO:0000256" key="7">
    <source>
        <dbReference type="ARBA" id="ARBA00022771"/>
    </source>
</evidence>
<dbReference type="GO" id="GO:0016925">
    <property type="term" value="P:protein sumoylation"/>
    <property type="evidence" value="ECO:0007669"/>
    <property type="project" value="TreeGrafter"/>
</dbReference>
<evidence type="ECO:0000256" key="10">
    <source>
        <dbReference type="ARBA" id="ARBA00023242"/>
    </source>
</evidence>
<keyword evidence="10" id="KW-0539">Nucleus</keyword>
<evidence type="ECO:0000256" key="12">
    <source>
        <dbReference type="ARBA" id="ARBA00032533"/>
    </source>
</evidence>
<comment type="caution">
    <text evidence="15">The sequence shown here is derived from an EMBL/GenBank/DDBJ whole genome shotgun (WGS) entry which is preliminary data.</text>
</comment>
<dbReference type="CDD" id="cd16651">
    <property type="entry name" value="SPL-RING_NSE2"/>
    <property type="match status" value="1"/>
</dbReference>
<evidence type="ECO:0000256" key="9">
    <source>
        <dbReference type="ARBA" id="ARBA00022833"/>
    </source>
</evidence>
<dbReference type="GO" id="GO:0000724">
    <property type="term" value="P:double-strand break repair via homologous recombination"/>
    <property type="evidence" value="ECO:0007669"/>
    <property type="project" value="InterPro"/>
</dbReference>
<evidence type="ECO:0000256" key="5">
    <source>
        <dbReference type="ARBA" id="ARBA00022679"/>
    </source>
</evidence>
<comment type="similarity">
    <text evidence="3">Belongs to the NSE2 family.</text>
</comment>
<evidence type="ECO:0000313" key="16">
    <source>
        <dbReference type="Proteomes" id="UP000828390"/>
    </source>
</evidence>
<dbReference type="GO" id="GO:0030915">
    <property type="term" value="C:Smc5-Smc6 complex"/>
    <property type="evidence" value="ECO:0007669"/>
    <property type="project" value="InterPro"/>
</dbReference>
<dbReference type="InterPro" id="IPR004181">
    <property type="entry name" value="Znf_MIZ"/>
</dbReference>
<dbReference type="PANTHER" id="PTHR21330">
    <property type="entry name" value="E3 SUMO-PROTEIN LIGASE NSE2"/>
    <property type="match status" value="1"/>
</dbReference>
<evidence type="ECO:0000256" key="4">
    <source>
        <dbReference type="ARBA" id="ARBA00020923"/>
    </source>
</evidence>
<name>A0A9D4GPM9_DREPO</name>
<dbReference type="Proteomes" id="UP000828390">
    <property type="component" value="Unassembled WGS sequence"/>
</dbReference>
<evidence type="ECO:0000256" key="11">
    <source>
        <dbReference type="ARBA" id="ARBA00031731"/>
    </source>
</evidence>
<dbReference type="GO" id="GO:0005634">
    <property type="term" value="C:nucleus"/>
    <property type="evidence" value="ECO:0007669"/>
    <property type="project" value="UniProtKB-SubCell"/>
</dbReference>